<accession>A0A1L1PH46</accession>
<dbReference type="EMBL" id="CCAE010000010">
    <property type="protein sequence ID" value="CDN87313.1"/>
    <property type="molecule type" value="Genomic_DNA"/>
</dbReference>
<dbReference type="Proteomes" id="UP000028878">
    <property type="component" value="Unassembled WGS sequence"/>
</dbReference>
<dbReference type="AlphaFoldDB" id="A0A1L1PH46"/>
<evidence type="ECO:0000313" key="2">
    <source>
        <dbReference type="Proteomes" id="UP000028878"/>
    </source>
</evidence>
<reference evidence="2" key="1">
    <citation type="submission" date="2014-11" db="EMBL/GenBank/DDBJ databases">
        <title>Draft genome sequence of Hydrogenophaga intermedia S1.</title>
        <authorList>
            <person name="Gan H.M."/>
            <person name="Chew T.H."/>
            <person name="Stolz A."/>
        </authorList>
    </citation>
    <scope>NUCLEOTIDE SEQUENCE [LARGE SCALE GENOMIC DNA]</scope>
    <source>
        <strain evidence="2">S1</strain>
    </source>
</reference>
<organism evidence="1 2">
    <name type="scientific">Hydrogenophaga intermedia</name>
    <dbReference type="NCBI Taxonomy" id="65786"/>
    <lineage>
        <taxon>Bacteria</taxon>
        <taxon>Pseudomonadati</taxon>
        <taxon>Pseudomonadota</taxon>
        <taxon>Betaproteobacteria</taxon>
        <taxon>Burkholderiales</taxon>
        <taxon>Comamonadaceae</taxon>
        <taxon>Hydrogenophaga</taxon>
    </lineage>
</organism>
<dbReference type="RefSeq" id="WP_035621173.1">
    <property type="nucleotide sequence ID" value="NZ_CCAE010000010.1"/>
</dbReference>
<protein>
    <submittedName>
        <fullName evidence="1">Uncharacterized protein</fullName>
    </submittedName>
</protein>
<proteinExistence type="predicted"/>
<keyword evidence="2" id="KW-1185">Reference proteome</keyword>
<evidence type="ECO:0000313" key="1">
    <source>
        <dbReference type="EMBL" id="CDN87313.1"/>
    </source>
</evidence>
<gene>
    <name evidence="1" type="ORF">BN948_01733</name>
</gene>
<name>A0A1L1PH46_HYDIT</name>
<sequence>MGGIAIAPFLGMLPRTAPRLLGDGAAVDATNVILTSGEIRPLRQPLLVNTPSTSGPWQSVYRAENVEGGQKWLAWAKEVDVARGPLPAGIPPRYYWTGDGEPRYASYEDLPDAPFAVGVPRPKGAPTLTTDGAGTGATVNRVYVYTFYSALNEESADSPATAVVQGKVDDTWTISDMDAFPANAGTGTAVHAAGVTTFTNTGNHWLRAGDEIEIGGDKVLVTETPTNATFRVLGDYAADTAWARVAPWNTVGMKRRLYRQAGSTASFQLVDDDVGTSFNDNLSDSEILGDELISQAWDPPPPGLRGLRALPNGCLVGFVGTQLCYSEPLQPHAWPVSYRRVANFEIVGVEPFGSNVVVGTRSVPYMAVGVEPATVQFDAVQQRMPCLAKRGMVSVGDGVLYPTSYGMAYVGMKGAFIWSDAFFTRAEWPPLLPATMVAVEAQGRVYVRFGQVDGARGVLVFDVAEGPVGLTLLSDFPDEIYSDAVNGQMYLVDSEGIKLFDAGDGARPNYSWRSKDLHLSKPLNFGVAKVDLVSEMTEGDYEAEQAAFEEAVAANELLVANYAGLGALNGRRINAGILNGSNIRNIDQPVLAGVTFTLLQNGKVVHSRVLVADQRAFKLPSGFKADSFQVQLTGSVRVKSVKLAETMDDLKRL</sequence>